<dbReference type="EMBL" id="CM037159">
    <property type="protein sequence ID" value="KAH7865428.1"/>
    <property type="molecule type" value="Genomic_DNA"/>
</dbReference>
<evidence type="ECO:0000313" key="2">
    <source>
        <dbReference type="Proteomes" id="UP000828048"/>
    </source>
</evidence>
<name>A0ACB7ZHT9_9ERIC</name>
<accession>A0ACB7ZHT9</accession>
<keyword evidence="2" id="KW-1185">Reference proteome</keyword>
<organism evidence="1 2">
    <name type="scientific">Vaccinium darrowii</name>
    <dbReference type="NCBI Taxonomy" id="229202"/>
    <lineage>
        <taxon>Eukaryota</taxon>
        <taxon>Viridiplantae</taxon>
        <taxon>Streptophyta</taxon>
        <taxon>Embryophyta</taxon>
        <taxon>Tracheophyta</taxon>
        <taxon>Spermatophyta</taxon>
        <taxon>Magnoliopsida</taxon>
        <taxon>eudicotyledons</taxon>
        <taxon>Gunneridae</taxon>
        <taxon>Pentapetalae</taxon>
        <taxon>asterids</taxon>
        <taxon>Ericales</taxon>
        <taxon>Ericaceae</taxon>
        <taxon>Vaccinioideae</taxon>
        <taxon>Vaccinieae</taxon>
        <taxon>Vaccinium</taxon>
    </lineage>
</organism>
<protein>
    <submittedName>
        <fullName evidence="1">Uncharacterized protein</fullName>
    </submittedName>
</protein>
<evidence type="ECO:0000313" key="1">
    <source>
        <dbReference type="EMBL" id="KAH7865428.1"/>
    </source>
</evidence>
<proteinExistence type="predicted"/>
<gene>
    <name evidence="1" type="ORF">Vadar_006533</name>
</gene>
<comment type="caution">
    <text evidence="1">The sequence shown here is derived from an EMBL/GenBank/DDBJ whole genome shotgun (WGS) entry which is preliminary data.</text>
</comment>
<dbReference type="Proteomes" id="UP000828048">
    <property type="component" value="Chromosome 9"/>
</dbReference>
<reference evidence="1 2" key="1">
    <citation type="journal article" date="2021" name="Hortic Res">
        <title>High-quality reference genome and annotation aids understanding of berry development for evergreen blueberry (Vaccinium darrowii).</title>
        <authorList>
            <person name="Yu J."/>
            <person name="Hulse-Kemp A.M."/>
            <person name="Babiker E."/>
            <person name="Staton M."/>
        </authorList>
    </citation>
    <scope>NUCLEOTIDE SEQUENCE [LARGE SCALE GENOMIC DNA]</scope>
    <source>
        <strain evidence="2">cv. NJ 8807/NJ 8810</strain>
        <tissue evidence="1">Young leaf</tissue>
    </source>
</reference>
<sequence length="144" mass="15907">MVKLQRSVTSFRRQGSSGTVWDDKFLNELNDQLNQKGGDENKKPEEDQQIGQKQDQVHEVKLKPSLAAAGSIERSRSNGGGIERSRSNGGIERSRSNGGGRALSARKVSPAFDPPSPRISTCGFFCSFGKKENRRRPKSGKFRV</sequence>